<dbReference type="SUPFAM" id="SSF56112">
    <property type="entry name" value="Protein kinase-like (PK-like)"/>
    <property type="match status" value="1"/>
</dbReference>
<name>A0ABR0RDP7_9EURO</name>
<dbReference type="InterPro" id="IPR011009">
    <property type="entry name" value="Kinase-like_dom_sf"/>
</dbReference>
<feature type="compositionally biased region" description="Acidic residues" evidence="1">
    <location>
        <begin position="174"/>
        <end position="184"/>
    </location>
</feature>
<gene>
    <name evidence="3" type="ORF">PMZ80_008948</name>
</gene>
<feature type="region of interest" description="Disordered" evidence="1">
    <location>
        <begin position="165"/>
        <end position="184"/>
    </location>
</feature>
<reference evidence="3 4" key="1">
    <citation type="journal article" date="2023" name="Res Sq">
        <title>Genomic and morphological characterization of Knufia obscura isolated from the Mars 2020 spacecraft assembly facility.</title>
        <authorList>
            <person name="Chander A.M."/>
            <person name="Teixeira M.M."/>
            <person name="Singh N.K."/>
            <person name="Williams M.P."/>
            <person name="Parker C.W."/>
            <person name="Leo P."/>
            <person name="Stajich J.E."/>
            <person name="Torok T."/>
            <person name="Tighe S."/>
            <person name="Mason C.E."/>
            <person name="Venkateswaran K."/>
        </authorList>
    </citation>
    <scope>NUCLEOTIDE SEQUENCE [LARGE SCALE GENOMIC DNA]</scope>
    <source>
        <strain evidence="3 4">CCFEE 5817</strain>
    </source>
</reference>
<feature type="region of interest" description="Disordered" evidence="1">
    <location>
        <begin position="398"/>
        <end position="434"/>
    </location>
</feature>
<evidence type="ECO:0000256" key="1">
    <source>
        <dbReference type="SAM" id="MobiDB-lite"/>
    </source>
</evidence>
<sequence>MGMDSQLGQYILRVSLPVDPHNKTACEIATLEYLRAKTNVPIPQVYAYSTSSRNPIGYEYMLEEFMPGILLSKRRNKLSSAQLSTVIRQLAVYQAQLFHRCFSAIEGLQKTADGDFAPSTMAAIQFLWYQRVRDPIYKGLFDSTNSWMRTLLQLMRNETQRLYDEDMAASQSDSESDEEDEGSDYEPVLNNIVYLLQHLPEVLEKLSLDAVGDVHATGTVLYHPDLSTHNILIDPRTARITAIIDWENVSAVPLWAGCELPVVLAPYAKPRHEKPNREDYADMDQDKYMQRTKESGFDNEGKEPQFWKHEFEWQQTQLQAVFLEEMRQICPEWVEMYRKSEALRDFANVMMLVDNIWEAERVKEFIDRLESGERRSFVKVRFEREAIHIADLVGEGVEEQAADKGGHDQQDRPPAMLPSLQGADGSEQNTKTGTLADVRGVSATVAGLLLAVWQRFMRILGGNDEGHVDRRAQSSK</sequence>
<evidence type="ECO:0000313" key="4">
    <source>
        <dbReference type="Proteomes" id="UP001334248"/>
    </source>
</evidence>
<dbReference type="InterPro" id="IPR051678">
    <property type="entry name" value="AGP_Transferase"/>
</dbReference>
<dbReference type="InterPro" id="IPR002575">
    <property type="entry name" value="Aminoglycoside_PTrfase"/>
</dbReference>
<protein>
    <recommendedName>
        <fullName evidence="2">Aminoglycoside phosphotransferase domain-containing protein</fullName>
    </recommendedName>
</protein>
<organism evidence="3 4">
    <name type="scientific">Knufia obscura</name>
    <dbReference type="NCBI Taxonomy" id="1635080"/>
    <lineage>
        <taxon>Eukaryota</taxon>
        <taxon>Fungi</taxon>
        <taxon>Dikarya</taxon>
        <taxon>Ascomycota</taxon>
        <taxon>Pezizomycotina</taxon>
        <taxon>Eurotiomycetes</taxon>
        <taxon>Chaetothyriomycetidae</taxon>
        <taxon>Chaetothyriales</taxon>
        <taxon>Trichomeriaceae</taxon>
        <taxon>Knufia</taxon>
    </lineage>
</organism>
<evidence type="ECO:0000259" key="2">
    <source>
        <dbReference type="Pfam" id="PF01636"/>
    </source>
</evidence>
<dbReference type="GeneID" id="90002397"/>
<comment type="caution">
    <text evidence="3">The sequence shown here is derived from an EMBL/GenBank/DDBJ whole genome shotgun (WGS) entry which is preliminary data.</text>
</comment>
<keyword evidence="4" id="KW-1185">Reference proteome</keyword>
<proteinExistence type="predicted"/>
<dbReference type="Gene3D" id="3.90.1200.10">
    <property type="match status" value="1"/>
</dbReference>
<dbReference type="Pfam" id="PF01636">
    <property type="entry name" value="APH"/>
    <property type="match status" value="1"/>
</dbReference>
<evidence type="ECO:0000313" key="3">
    <source>
        <dbReference type="EMBL" id="KAK5938756.1"/>
    </source>
</evidence>
<dbReference type="PANTHER" id="PTHR21310">
    <property type="entry name" value="AMINOGLYCOSIDE PHOSPHOTRANSFERASE-RELATED-RELATED"/>
    <property type="match status" value="1"/>
</dbReference>
<feature type="compositionally biased region" description="Basic and acidic residues" evidence="1">
    <location>
        <begin position="401"/>
        <end position="411"/>
    </location>
</feature>
<dbReference type="RefSeq" id="XP_064726846.1">
    <property type="nucleotide sequence ID" value="XM_064877344.1"/>
</dbReference>
<accession>A0ABR0RDP7</accession>
<dbReference type="PANTHER" id="PTHR21310:SF13">
    <property type="entry name" value="AMINOGLYCOSIDE PHOSPHOTRANSFERASE DOMAIN-CONTAINING PROTEIN"/>
    <property type="match status" value="1"/>
</dbReference>
<dbReference type="Proteomes" id="UP001334248">
    <property type="component" value="Unassembled WGS sequence"/>
</dbReference>
<feature type="domain" description="Aminoglycoside phosphotransferase" evidence="2">
    <location>
        <begin position="5"/>
        <end position="250"/>
    </location>
</feature>
<dbReference type="EMBL" id="JAVHJV010000012">
    <property type="protein sequence ID" value="KAK5938756.1"/>
    <property type="molecule type" value="Genomic_DNA"/>
</dbReference>